<sequence length="89" mass="9637">MKPMEPMAETPPWWPGDLGQPSSTGGQDGLRYAFFPDARRLAIEKDGAVTVYDSGEHRITGVAQDGGGEGPVFHAGDQPVRLSDLRRLD</sequence>
<evidence type="ECO:0000313" key="3">
    <source>
        <dbReference type="Proteomes" id="UP001589789"/>
    </source>
</evidence>
<dbReference type="Proteomes" id="UP001589789">
    <property type="component" value="Unassembled WGS sequence"/>
</dbReference>
<name>A0ABV6J0N1_9PROT</name>
<proteinExistence type="predicted"/>
<comment type="caution">
    <text evidence="2">The sequence shown here is derived from an EMBL/GenBank/DDBJ whole genome shotgun (WGS) entry which is preliminary data.</text>
</comment>
<protein>
    <submittedName>
        <fullName evidence="2">Uncharacterized protein</fullName>
    </submittedName>
</protein>
<gene>
    <name evidence="2" type="ORF">ACFFIC_26605</name>
</gene>
<dbReference type="EMBL" id="JBHLVZ010000091">
    <property type="protein sequence ID" value="MFC0389092.1"/>
    <property type="molecule type" value="Genomic_DNA"/>
</dbReference>
<reference evidence="2 3" key="1">
    <citation type="submission" date="2024-09" db="EMBL/GenBank/DDBJ databases">
        <authorList>
            <person name="Sun Q."/>
            <person name="Mori K."/>
        </authorList>
    </citation>
    <scope>NUCLEOTIDE SEQUENCE [LARGE SCALE GENOMIC DNA]</scope>
    <source>
        <strain evidence="2 3">CCM 7468</strain>
    </source>
</reference>
<accession>A0ABV6J0N1</accession>
<feature type="region of interest" description="Disordered" evidence="1">
    <location>
        <begin position="1"/>
        <end position="29"/>
    </location>
</feature>
<feature type="region of interest" description="Disordered" evidence="1">
    <location>
        <begin position="63"/>
        <end position="89"/>
    </location>
</feature>
<evidence type="ECO:0000256" key="1">
    <source>
        <dbReference type="SAM" id="MobiDB-lite"/>
    </source>
</evidence>
<keyword evidence="3" id="KW-1185">Reference proteome</keyword>
<evidence type="ECO:0000313" key="2">
    <source>
        <dbReference type="EMBL" id="MFC0389092.1"/>
    </source>
</evidence>
<organism evidence="2 3">
    <name type="scientific">Muricoccus vinaceus</name>
    <dbReference type="NCBI Taxonomy" id="424704"/>
    <lineage>
        <taxon>Bacteria</taxon>
        <taxon>Pseudomonadati</taxon>
        <taxon>Pseudomonadota</taxon>
        <taxon>Alphaproteobacteria</taxon>
        <taxon>Acetobacterales</taxon>
        <taxon>Roseomonadaceae</taxon>
        <taxon>Muricoccus</taxon>
    </lineage>
</organism>